<dbReference type="Pfam" id="PF13374">
    <property type="entry name" value="TPR_10"/>
    <property type="match status" value="1"/>
</dbReference>
<dbReference type="PANTHER" id="PTHR19959:SF119">
    <property type="entry name" value="FUNGAL LIPASE-LIKE DOMAIN-CONTAINING PROTEIN"/>
    <property type="match status" value="1"/>
</dbReference>
<dbReference type="GO" id="GO:0005524">
    <property type="term" value="F:ATP binding"/>
    <property type="evidence" value="ECO:0007669"/>
    <property type="project" value="InterPro"/>
</dbReference>
<dbReference type="GeneID" id="7847205"/>
<feature type="repeat" description="TPR" evidence="1">
    <location>
        <begin position="891"/>
        <end position="924"/>
    </location>
</feature>
<proteinExistence type="predicted"/>
<dbReference type="InterPro" id="IPR019734">
    <property type="entry name" value="TPR_rpt"/>
</dbReference>
<evidence type="ECO:0000313" key="5">
    <source>
        <dbReference type="Proteomes" id="UP000009168"/>
    </source>
</evidence>
<protein>
    <submittedName>
        <fullName evidence="4">Tetratricopeptide repeat protein</fullName>
    </submittedName>
</protein>
<dbReference type="Pfam" id="PF00069">
    <property type="entry name" value="Pkinase"/>
    <property type="match status" value="1"/>
</dbReference>
<feature type="repeat" description="TPR" evidence="1">
    <location>
        <begin position="1059"/>
        <end position="1092"/>
    </location>
</feature>
<evidence type="ECO:0000256" key="1">
    <source>
        <dbReference type="PROSITE-ProRule" id="PRU00339"/>
    </source>
</evidence>
<dbReference type="InterPro" id="IPR008271">
    <property type="entry name" value="Ser/Thr_kinase_AS"/>
</dbReference>
<dbReference type="SMART" id="SM00028">
    <property type="entry name" value="TPR"/>
    <property type="match status" value="12"/>
</dbReference>
<reference evidence="5" key="1">
    <citation type="journal article" date="2006" name="PLoS Biol.">
        <title>Macronuclear genome sequence of the ciliate Tetrahymena thermophila, a model eukaryote.</title>
        <authorList>
            <person name="Eisen J.A."/>
            <person name="Coyne R.S."/>
            <person name="Wu M."/>
            <person name="Wu D."/>
            <person name="Thiagarajan M."/>
            <person name="Wortman J.R."/>
            <person name="Badger J.H."/>
            <person name="Ren Q."/>
            <person name="Amedeo P."/>
            <person name="Jones K.M."/>
            <person name="Tallon L.J."/>
            <person name="Delcher A.L."/>
            <person name="Salzberg S.L."/>
            <person name="Silva J.C."/>
            <person name="Haas B.J."/>
            <person name="Majoros W.H."/>
            <person name="Farzad M."/>
            <person name="Carlton J.M."/>
            <person name="Smith R.K. Jr."/>
            <person name="Garg J."/>
            <person name="Pearlman R.E."/>
            <person name="Karrer K.M."/>
            <person name="Sun L."/>
            <person name="Manning G."/>
            <person name="Elde N.C."/>
            <person name="Turkewitz A.P."/>
            <person name="Asai D.J."/>
            <person name="Wilkes D.E."/>
            <person name="Wang Y."/>
            <person name="Cai H."/>
            <person name="Collins K."/>
            <person name="Stewart B.A."/>
            <person name="Lee S.R."/>
            <person name="Wilamowska K."/>
            <person name="Weinberg Z."/>
            <person name="Ruzzo W.L."/>
            <person name="Wloga D."/>
            <person name="Gaertig J."/>
            <person name="Frankel J."/>
            <person name="Tsao C.-C."/>
            <person name="Gorovsky M.A."/>
            <person name="Keeling P.J."/>
            <person name="Waller R.F."/>
            <person name="Patron N.J."/>
            <person name="Cherry J.M."/>
            <person name="Stover N.A."/>
            <person name="Krieger C.J."/>
            <person name="del Toro C."/>
            <person name="Ryder H.F."/>
            <person name="Williamson S.C."/>
            <person name="Barbeau R.A."/>
            <person name="Hamilton E.P."/>
            <person name="Orias E."/>
        </authorList>
    </citation>
    <scope>NUCLEOTIDE SEQUENCE [LARGE SCALE GENOMIC DNA]</scope>
    <source>
        <strain evidence="5">SB210</strain>
    </source>
</reference>
<keyword evidence="5" id="KW-1185">Reference proteome</keyword>
<dbReference type="SMART" id="SM00220">
    <property type="entry name" value="S_TKc"/>
    <property type="match status" value="1"/>
</dbReference>
<dbReference type="eggNOG" id="KOG0032">
    <property type="taxonomic scope" value="Eukaryota"/>
</dbReference>
<dbReference type="Proteomes" id="UP000009168">
    <property type="component" value="Unassembled WGS sequence"/>
</dbReference>
<dbReference type="PROSITE" id="PS00108">
    <property type="entry name" value="PROTEIN_KINASE_ST"/>
    <property type="match status" value="1"/>
</dbReference>
<dbReference type="GO" id="GO:0004672">
    <property type="term" value="F:protein kinase activity"/>
    <property type="evidence" value="ECO:0007669"/>
    <property type="project" value="InterPro"/>
</dbReference>
<sequence length="1227" mass="145466">MNSKYKKQRIINPRVLKQKIKKKSQKHQKLFRFTFQLDDLSFESNQEEMEEPCFQSSENNTKIQKERENYTMKNINDLTIKKSDKNKAHTFIESKEFETLSTNYESQLQSLENQDQNKEEQKYQIIEDNQCNNLKFNEQQDAKSNQITSKSQASDYQFEQFNPYDYENQAKIVVGELNEENIPITSKPREWSIKLFDEKNSNKTLSQNFKEQKNIILDVLEKQNCYLMEFLKSQYKQDLFQGFYKNHQPEYFILINYTENQQEIKIIKQLEQLKLTKLIKEIKVTENIHTLILQKENYNIVEQQIKQLIQKEIKIWDKQYFIQINEGKDINLIRCYKCQNCQNSMECSDYQHFRQFQLVQDVIFEALQRKYYYLCQYLAKGGEGIIFEGYKIKQVGVYEDFIFKIIFDLNDQEIQSEISIMKLFEKNINVIKFIEVIQVSKNIHIFVLEKCKYSLKDELFLIEQQKEEFNQMKLLRIIFDLLDGLIQFRIYNILHLDIKPQNILVSKSDNYVFTDFGISSIKKDNSKINIKGGTFSYASPEQLIDDPNIDFKSDVYSLGKTFEVALKLYKKQDDEFLVLKFNQIVQQKMIQNQKDQRKSCLELHEEFLKLLIECNCQEFLQEYLQKIKYILKLFPYDDNKNITYFLDLMLYYNQKTYEIYYYFLQIEENEIALKQILKKMVKAQEDISECFSDLGDSKKALKCQLECLLLKKTFFKNDLSSIAKSFNNLGQRYLKFKQFQQALKYQLKSLKLTKQLFKGNHINVAVSHSNVGVCYRELNDQQKALQYFLQSYQMSKHVYKGNNSSIATVLNNIGACYYSLYDYRNALDYYEKSLFMRRQIYKGSHPEIAQSLNNIGMYYKDISCFELALQYLNESLEMIRVIHKEDHPLVASTLNNIGLCYLNIADYDIALNHLLKSLEIKKRIYSENHQEIAQSLHNIASCYTQNGQNDKALEYFKESLKIERLIYPENHIQIALSLDGIASYYSDTDDNQQALGYYLESLQIRKSNFENANPHVSASLNNVGFCYLGLKECEKALKFLEESLEMDKKLYQGDNESVATSLNNIGSCYLKMGDKNQALKNLMSSLQMRKRIYKKDHPSIATSLDRVGVCYQDLQDQKNAEKYLLESLKMREKIFKKNHPDIVISLDNLGEFYRSIQNYKTSLTFFLKSLKINQSIYEKDHLEIANSIKEVIQCYSDLQDQEKAKEYQQKYDQIIKQIDLKKQESKN</sequence>
<dbReference type="InterPro" id="IPR011990">
    <property type="entry name" value="TPR-like_helical_dom_sf"/>
</dbReference>
<dbReference type="InterPro" id="IPR000719">
    <property type="entry name" value="Prot_kinase_dom"/>
</dbReference>
<dbReference type="OMA" id="QEDISEC"/>
<evidence type="ECO:0000259" key="3">
    <source>
        <dbReference type="PROSITE" id="PS50011"/>
    </source>
</evidence>
<organism evidence="4 5">
    <name type="scientific">Tetrahymena thermophila (strain SB210)</name>
    <dbReference type="NCBI Taxonomy" id="312017"/>
    <lineage>
        <taxon>Eukaryota</taxon>
        <taxon>Sar</taxon>
        <taxon>Alveolata</taxon>
        <taxon>Ciliophora</taxon>
        <taxon>Intramacronucleata</taxon>
        <taxon>Oligohymenophorea</taxon>
        <taxon>Hymenostomatida</taxon>
        <taxon>Tetrahymenina</taxon>
        <taxon>Tetrahymenidae</taxon>
        <taxon>Tetrahymena</taxon>
    </lineage>
</organism>
<dbReference type="PANTHER" id="PTHR19959">
    <property type="entry name" value="KINESIN LIGHT CHAIN"/>
    <property type="match status" value="1"/>
</dbReference>
<dbReference type="KEGG" id="tet:TTHERM_00391230"/>
<dbReference type="STRING" id="312017.Q233M7"/>
<dbReference type="SUPFAM" id="SSF48452">
    <property type="entry name" value="TPR-like"/>
    <property type="match status" value="3"/>
</dbReference>
<dbReference type="SUPFAM" id="SSF56112">
    <property type="entry name" value="Protein kinase-like (PK-like)"/>
    <property type="match status" value="1"/>
</dbReference>
<dbReference type="Gene3D" id="1.10.510.10">
    <property type="entry name" value="Transferase(Phosphotransferase) domain 1"/>
    <property type="match status" value="1"/>
</dbReference>
<dbReference type="AlphaFoldDB" id="Q233M7"/>
<feature type="coiled-coil region" evidence="2">
    <location>
        <begin position="94"/>
        <end position="121"/>
    </location>
</feature>
<dbReference type="RefSeq" id="XP_001011798.2">
    <property type="nucleotide sequence ID" value="XM_001011798.2"/>
</dbReference>
<keyword evidence="1" id="KW-0802">TPR repeat</keyword>
<dbReference type="Pfam" id="PF13424">
    <property type="entry name" value="TPR_12"/>
    <property type="match status" value="5"/>
</dbReference>
<name>Q233M7_TETTS</name>
<accession>Q233M7</accession>
<dbReference type="InterPro" id="IPR011009">
    <property type="entry name" value="Kinase-like_dom_sf"/>
</dbReference>
<gene>
    <name evidence="4" type="ORF">TTHERM_00391230</name>
</gene>
<dbReference type="Gene3D" id="1.25.40.10">
    <property type="entry name" value="Tetratricopeptide repeat domain"/>
    <property type="match status" value="3"/>
</dbReference>
<feature type="repeat" description="TPR" evidence="1">
    <location>
        <begin position="807"/>
        <end position="840"/>
    </location>
</feature>
<feature type="domain" description="Protein kinase" evidence="3">
    <location>
        <begin position="372"/>
        <end position="620"/>
    </location>
</feature>
<feature type="repeat" description="TPR" evidence="1">
    <location>
        <begin position="723"/>
        <end position="756"/>
    </location>
</feature>
<feature type="repeat" description="TPR" evidence="1">
    <location>
        <begin position="765"/>
        <end position="798"/>
    </location>
</feature>
<keyword evidence="2" id="KW-0175">Coiled coil</keyword>
<dbReference type="PROSITE" id="PS50011">
    <property type="entry name" value="PROTEIN_KINASE_DOM"/>
    <property type="match status" value="1"/>
</dbReference>
<dbReference type="EMBL" id="GG662770">
    <property type="protein sequence ID" value="EAR91553.2"/>
    <property type="molecule type" value="Genomic_DNA"/>
</dbReference>
<dbReference type="PROSITE" id="PS50005">
    <property type="entry name" value="TPR"/>
    <property type="match status" value="7"/>
</dbReference>
<dbReference type="CDD" id="cd00180">
    <property type="entry name" value="PKc"/>
    <property type="match status" value="1"/>
</dbReference>
<dbReference type="InParanoid" id="Q233M7"/>
<feature type="repeat" description="TPR" evidence="1">
    <location>
        <begin position="1017"/>
        <end position="1050"/>
    </location>
</feature>
<dbReference type="eggNOG" id="KOG1840">
    <property type="taxonomic scope" value="Eukaryota"/>
</dbReference>
<dbReference type="HOGENOM" id="CLU_281264_0_0_1"/>
<evidence type="ECO:0000256" key="2">
    <source>
        <dbReference type="SAM" id="Coils"/>
    </source>
</evidence>
<evidence type="ECO:0000313" key="4">
    <source>
        <dbReference type="EMBL" id="EAR91553.2"/>
    </source>
</evidence>
<dbReference type="Gene3D" id="3.30.200.20">
    <property type="entry name" value="Phosphorylase Kinase, domain 1"/>
    <property type="match status" value="1"/>
</dbReference>
<feature type="repeat" description="TPR" evidence="1">
    <location>
        <begin position="933"/>
        <end position="966"/>
    </location>
</feature>
<dbReference type="OrthoDB" id="626167at2759"/>